<reference evidence="1" key="2">
    <citation type="journal article" date="2015" name="Fish Shellfish Immunol.">
        <title>Early steps in the European eel (Anguilla anguilla)-Vibrio vulnificus interaction in the gills: Role of the RtxA13 toxin.</title>
        <authorList>
            <person name="Callol A."/>
            <person name="Pajuelo D."/>
            <person name="Ebbesson L."/>
            <person name="Teles M."/>
            <person name="MacKenzie S."/>
            <person name="Amaro C."/>
        </authorList>
    </citation>
    <scope>NUCLEOTIDE SEQUENCE</scope>
</reference>
<reference evidence="1" key="1">
    <citation type="submission" date="2014-11" db="EMBL/GenBank/DDBJ databases">
        <authorList>
            <person name="Amaro Gonzalez C."/>
        </authorList>
    </citation>
    <scope>NUCLEOTIDE SEQUENCE</scope>
</reference>
<sequence length="29" mass="3067">MIIIRIIPYPPSFSSTAARTMDPATGAST</sequence>
<accession>A0A0E9XY12</accession>
<protein>
    <submittedName>
        <fullName evidence="1">Uncharacterized protein</fullName>
    </submittedName>
</protein>
<dbReference type="AlphaFoldDB" id="A0A0E9XY12"/>
<evidence type="ECO:0000313" key="1">
    <source>
        <dbReference type="EMBL" id="JAI07550.1"/>
    </source>
</evidence>
<name>A0A0E9XY12_ANGAN</name>
<dbReference type="EMBL" id="GBXM01001028">
    <property type="protein sequence ID" value="JAI07550.1"/>
    <property type="molecule type" value="Transcribed_RNA"/>
</dbReference>
<proteinExistence type="predicted"/>
<organism evidence="1">
    <name type="scientific">Anguilla anguilla</name>
    <name type="common">European freshwater eel</name>
    <name type="synonym">Muraena anguilla</name>
    <dbReference type="NCBI Taxonomy" id="7936"/>
    <lineage>
        <taxon>Eukaryota</taxon>
        <taxon>Metazoa</taxon>
        <taxon>Chordata</taxon>
        <taxon>Craniata</taxon>
        <taxon>Vertebrata</taxon>
        <taxon>Euteleostomi</taxon>
        <taxon>Actinopterygii</taxon>
        <taxon>Neopterygii</taxon>
        <taxon>Teleostei</taxon>
        <taxon>Anguilliformes</taxon>
        <taxon>Anguillidae</taxon>
        <taxon>Anguilla</taxon>
    </lineage>
</organism>